<dbReference type="RefSeq" id="WP_256506575.1">
    <property type="nucleotide sequence ID" value="NZ_CP101740.1"/>
</dbReference>
<organism evidence="1 2">
    <name type="scientific">Sphingomonas qomolangmaensis</name>
    <dbReference type="NCBI Taxonomy" id="2918765"/>
    <lineage>
        <taxon>Bacteria</taxon>
        <taxon>Pseudomonadati</taxon>
        <taxon>Pseudomonadota</taxon>
        <taxon>Alphaproteobacteria</taxon>
        <taxon>Sphingomonadales</taxon>
        <taxon>Sphingomonadaceae</taxon>
        <taxon>Sphingomonas</taxon>
    </lineage>
</organism>
<reference evidence="1" key="1">
    <citation type="submission" date="2022-07" db="EMBL/GenBank/DDBJ databases">
        <title>Sphingomonas sp. nov., a novel bacterium isolated from the north slope of the Mount Everest.</title>
        <authorList>
            <person name="Cui X."/>
            <person name="Liu Y."/>
        </authorList>
    </citation>
    <scope>NUCLEOTIDE SEQUENCE</scope>
    <source>
        <strain evidence="1">S5-59</strain>
    </source>
</reference>
<evidence type="ECO:0000313" key="1">
    <source>
        <dbReference type="EMBL" id="UUL82728.1"/>
    </source>
</evidence>
<sequence>MAAADFIAFPAPKMASPCNLVCTLDKATGWCLGCGRSGSEIAGWSAGDDAARQAILDQLPARIRLLGDRAVSTDDAVRGAPTPR</sequence>
<dbReference type="EMBL" id="CP101740">
    <property type="protein sequence ID" value="UUL82728.1"/>
    <property type="molecule type" value="Genomic_DNA"/>
</dbReference>
<name>A0ABY5LAQ5_9SPHN</name>
<dbReference type="PANTHER" id="PTHR35175">
    <property type="entry name" value="DUF1289 DOMAIN-CONTAINING PROTEIN"/>
    <property type="match status" value="1"/>
</dbReference>
<protein>
    <submittedName>
        <fullName evidence="1">DUF1289 domain-containing protein</fullName>
    </submittedName>
</protein>
<gene>
    <name evidence="1" type="ORF">NMP03_00295</name>
</gene>
<dbReference type="InterPro" id="IPR010710">
    <property type="entry name" value="DUF1289"/>
</dbReference>
<evidence type="ECO:0000313" key="2">
    <source>
        <dbReference type="Proteomes" id="UP001058533"/>
    </source>
</evidence>
<dbReference type="PANTHER" id="PTHR35175:SF2">
    <property type="entry name" value="DUF1289 DOMAIN-CONTAINING PROTEIN"/>
    <property type="match status" value="1"/>
</dbReference>
<dbReference type="Proteomes" id="UP001058533">
    <property type="component" value="Chromosome"/>
</dbReference>
<dbReference type="Pfam" id="PF06945">
    <property type="entry name" value="DUF1289"/>
    <property type="match status" value="1"/>
</dbReference>
<accession>A0ABY5LAQ5</accession>
<proteinExistence type="predicted"/>
<keyword evidence="2" id="KW-1185">Reference proteome</keyword>